<evidence type="ECO:0000259" key="2">
    <source>
        <dbReference type="Pfam" id="PF18050"/>
    </source>
</evidence>
<evidence type="ECO:0000256" key="1">
    <source>
        <dbReference type="SAM" id="SignalP"/>
    </source>
</evidence>
<dbReference type="InterPro" id="IPR041183">
    <property type="entry name" value="Cyclophilin-like"/>
</dbReference>
<proteinExistence type="predicted"/>
<keyword evidence="1" id="KW-0732">Signal</keyword>
<dbReference type="AlphaFoldDB" id="A0A9D9DG16"/>
<feature type="chain" id="PRO_5038847363" description="Cyclophilin-like domain-containing protein" evidence="1">
    <location>
        <begin position="21"/>
        <end position="156"/>
    </location>
</feature>
<organism evidence="3 4">
    <name type="scientific">Candidatus Alloenteromonas pullistercoris</name>
    <dbReference type="NCBI Taxonomy" id="2840785"/>
    <lineage>
        <taxon>Bacteria</taxon>
        <taxon>Bacillati</taxon>
        <taxon>Bacillota</taxon>
        <taxon>Bacillota incertae sedis</taxon>
        <taxon>Candidatus Alloenteromonas</taxon>
    </lineage>
</organism>
<sequence>MKKSFIFLALPALLSGCSFGESPSASTGDIGENATSEYEEENAMKVEVNGHIFEAELYEGETAAAFASLLPLRLYMQELNGNEKYHYLSSPLPSEPEMVGTIRAGDIMLFDSSCVVLFYDSFDTPYSYTRIGRIKDPSGLKEAVGEGDCRVSFALN</sequence>
<evidence type="ECO:0000313" key="4">
    <source>
        <dbReference type="Proteomes" id="UP000823634"/>
    </source>
</evidence>
<dbReference type="SUPFAM" id="SSF50891">
    <property type="entry name" value="Cyclophilin-like"/>
    <property type="match status" value="1"/>
</dbReference>
<evidence type="ECO:0000313" key="3">
    <source>
        <dbReference type="EMBL" id="MBO8426686.1"/>
    </source>
</evidence>
<dbReference type="EMBL" id="JADINA010000033">
    <property type="protein sequence ID" value="MBO8426686.1"/>
    <property type="molecule type" value="Genomic_DNA"/>
</dbReference>
<reference evidence="3" key="2">
    <citation type="journal article" date="2021" name="PeerJ">
        <title>Extensive microbial diversity within the chicken gut microbiome revealed by metagenomics and culture.</title>
        <authorList>
            <person name="Gilroy R."/>
            <person name="Ravi A."/>
            <person name="Getino M."/>
            <person name="Pursley I."/>
            <person name="Horton D.L."/>
            <person name="Alikhan N.F."/>
            <person name="Baker D."/>
            <person name="Gharbi K."/>
            <person name="Hall N."/>
            <person name="Watson M."/>
            <person name="Adriaenssens E.M."/>
            <person name="Foster-Nyarko E."/>
            <person name="Jarju S."/>
            <person name="Secka A."/>
            <person name="Antonio M."/>
            <person name="Oren A."/>
            <person name="Chaudhuri R.R."/>
            <person name="La Ragione R."/>
            <person name="Hildebrand F."/>
            <person name="Pallen M.J."/>
        </authorList>
    </citation>
    <scope>NUCLEOTIDE SEQUENCE</scope>
    <source>
        <strain evidence="3">17113</strain>
    </source>
</reference>
<dbReference type="InterPro" id="IPR029000">
    <property type="entry name" value="Cyclophilin-like_dom_sf"/>
</dbReference>
<feature type="signal peptide" evidence="1">
    <location>
        <begin position="1"/>
        <end position="20"/>
    </location>
</feature>
<dbReference type="PROSITE" id="PS51257">
    <property type="entry name" value="PROKAR_LIPOPROTEIN"/>
    <property type="match status" value="1"/>
</dbReference>
<reference evidence="3" key="1">
    <citation type="submission" date="2020-10" db="EMBL/GenBank/DDBJ databases">
        <authorList>
            <person name="Gilroy R."/>
        </authorList>
    </citation>
    <scope>NUCLEOTIDE SEQUENCE</scope>
    <source>
        <strain evidence="3">17113</strain>
    </source>
</reference>
<dbReference type="Pfam" id="PF18050">
    <property type="entry name" value="Cyclophil_like2"/>
    <property type="match status" value="1"/>
</dbReference>
<feature type="domain" description="Cyclophilin-like" evidence="2">
    <location>
        <begin position="47"/>
        <end position="153"/>
    </location>
</feature>
<dbReference type="Proteomes" id="UP000823634">
    <property type="component" value="Unassembled WGS sequence"/>
</dbReference>
<name>A0A9D9DG16_9FIRM</name>
<comment type="caution">
    <text evidence="3">The sequence shown here is derived from an EMBL/GenBank/DDBJ whole genome shotgun (WGS) entry which is preliminary data.</text>
</comment>
<gene>
    <name evidence="3" type="ORF">IAC61_05165</name>
</gene>
<dbReference type="Gene3D" id="2.40.100.20">
    <property type="match status" value="1"/>
</dbReference>
<accession>A0A9D9DG16</accession>
<protein>
    <recommendedName>
        <fullName evidence="2">Cyclophilin-like domain-containing protein</fullName>
    </recommendedName>
</protein>